<gene>
    <name evidence="2" type="ORF">E2R65_08185</name>
    <name evidence="1" type="ORF">GGR35_000988</name>
</gene>
<dbReference type="EMBL" id="SNQG01000002">
    <property type="protein sequence ID" value="TEW67956.1"/>
    <property type="molecule type" value="Genomic_DNA"/>
</dbReference>
<evidence type="ECO:0000313" key="1">
    <source>
        <dbReference type="EMBL" id="MBB3968396.1"/>
    </source>
</evidence>
<evidence type="ECO:0000313" key="2">
    <source>
        <dbReference type="EMBL" id="TEW67956.1"/>
    </source>
</evidence>
<evidence type="ECO:0000313" key="4">
    <source>
        <dbReference type="Proteomes" id="UP000583101"/>
    </source>
</evidence>
<organism evidence="2 3">
    <name type="scientific">Mucilaginibacter phyllosphaerae</name>
    <dbReference type="NCBI Taxonomy" id="1812349"/>
    <lineage>
        <taxon>Bacteria</taxon>
        <taxon>Pseudomonadati</taxon>
        <taxon>Bacteroidota</taxon>
        <taxon>Sphingobacteriia</taxon>
        <taxon>Sphingobacteriales</taxon>
        <taxon>Sphingobacteriaceae</taxon>
        <taxon>Mucilaginibacter</taxon>
    </lineage>
</organism>
<reference evidence="1 4" key="3">
    <citation type="submission" date="2020-08" db="EMBL/GenBank/DDBJ databases">
        <title>Genomic Encyclopedia of Type Strains, Phase IV (KMG-IV): sequencing the most valuable type-strain genomes for metagenomic binning, comparative biology and taxonomic classification.</title>
        <authorList>
            <person name="Goeker M."/>
        </authorList>
    </citation>
    <scope>NUCLEOTIDE SEQUENCE [LARGE SCALE GENOMIC DNA]</scope>
    <source>
        <strain evidence="1 4">DSM 100995</strain>
    </source>
</reference>
<dbReference type="OrthoDB" id="1450612at2"/>
<dbReference type="Proteomes" id="UP000583101">
    <property type="component" value="Unassembled WGS sequence"/>
</dbReference>
<dbReference type="AlphaFoldDB" id="A0A4Y8AGT8"/>
<evidence type="ECO:0000313" key="3">
    <source>
        <dbReference type="Proteomes" id="UP000297248"/>
    </source>
</evidence>
<name>A0A4Y8AGT8_9SPHI</name>
<dbReference type="EMBL" id="JACIEG010000002">
    <property type="protein sequence ID" value="MBB3968396.1"/>
    <property type="molecule type" value="Genomic_DNA"/>
</dbReference>
<comment type="caution">
    <text evidence="2">The sequence shown here is derived from an EMBL/GenBank/DDBJ whole genome shotgun (WGS) entry which is preliminary data.</text>
</comment>
<reference evidence="2 3" key="1">
    <citation type="journal article" date="2016" name="Int. J. Syst. Evol. Microbiol.">
        <title>Proposal of Mucilaginibacter phyllosphaerae sp. nov. isolated from the phyllosphere of Galium album.</title>
        <authorList>
            <person name="Aydogan E.L."/>
            <person name="Busse H.J."/>
            <person name="Moser G."/>
            <person name="Muller C."/>
            <person name="Kampfer P."/>
            <person name="Glaeser S.P."/>
        </authorList>
    </citation>
    <scope>NUCLEOTIDE SEQUENCE [LARGE SCALE GENOMIC DNA]</scope>
    <source>
        <strain evidence="2 3">PP-F2FG21</strain>
    </source>
</reference>
<reference evidence="2" key="2">
    <citation type="submission" date="2019-03" db="EMBL/GenBank/DDBJ databases">
        <authorList>
            <person name="Yan Y.-Q."/>
            <person name="Du Z.-J."/>
        </authorList>
    </citation>
    <scope>NUCLEOTIDE SEQUENCE</scope>
    <source>
        <strain evidence="2">PP-F2FG21</strain>
    </source>
</reference>
<accession>A0A4Y8AGT8</accession>
<protein>
    <submittedName>
        <fullName evidence="2">Uncharacterized protein</fullName>
    </submittedName>
</protein>
<proteinExistence type="predicted"/>
<sequence length="116" mass="13503">MANEEALKKVCKDLNIEFDEGDLNDWGIVNSDPARVGEFMKYYKTAGFDEQVRPHVFELVLSSYNDAILGRKLNQQLKADFAEIIIESRSMPGLKVVREYWKEIYDRKDFPIGRLL</sequence>
<dbReference type="RefSeq" id="WP_134335990.1">
    <property type="nucleotide sequence ID" value="NZ_BMCZ01000004.1"/>
</dbReference>
<keyword evidence="4" id="KW-1185">Reference proteome</keyword>
<dbReference type="Proteomes" id="UP000297248">
    <property type="component" value="Unassembled WGS sequence"/>
</dbReference>